<organism evidence="2 3">
    <name type="scientific">Tanacetum coccineum</name>
    <dbReference type="NCBI Taxonomy" id="301880"/>
    <lineage>
        <taxon>Eukaryota</taxon>
        <taxon>Viridiplantae</taxon>
        <taxon>Streptophyta</taxon>
        <taxon>Embryophyta</taxon>
        <taxon>Tracheophyta</taxon>
        <taxon>Spermatophyta</taxon>
        <taxon>Magnoliopsida</taxon>
        <taxon>eudicotyledons</taxon>
        <taxon>Gunneridae</taxon>
        <taxon>Pentapetalae</taxon>
        <taxon>asterids</taxon>
        <taxon>campanulids</taxon>
        <taxon>Asterales</taxon>
        <taxon>Asteraceae</taxon>
        <taxon>Asteroideae</taxon>
        <taxon>Anthemideae</taxon>
        <taxon>Anthemidinae</taxon>
        <taxon>Tanacetum</taxon>
    </lineage>
</organism>
<dbReference type="Proteomes" id="UP001151760">
    <property type="component" value="Unassembled WGS sequence"/>
</dbReference>
<evidence type="ECO:0000313" key="2">
    <source>
        <dbReference type="EMBL" id="GJT25050.1"/>
    </source>
</evidence>
<accession>A0ABQ5CDC4</accession>
<evidence type="ECO:0008006" key="4">
    <source>
        <dbReference type="Google" id="ProtNLM"/>
    </source>
</evidence>
<evidence type="ECO:0000256" key="1">
    <source>
        <dbReference type="SAM" id="MobiDB-lite"/>
    </source>
</evidence>
<reference evidence="2" key="1">
    <citation type="journal article" date="2022" name="Int. J. Mol. Sci.">
        <title>Draft Genome of Tanacetum Coccineum: Genomic Comparison of Closely Related Tanacetum-Family Plants.</title>
        <authorList>
            <person name="Yamashiro T."/>
            <person name="Shiraishi A."/>
            <person name="Nakayama K."/>
            <person name="Satake H."/>
        </authorList>
    </citation>
    <scope>NUCLEOTIDE SEQUENCE</scope>
</reference>
<dbReference type="EMBL" id="BQNB010014184">
    <property type="protein sequence ID" value="GJT25050.1"/>
    <property type="molecule type" value="Genomic_DNA"/>
</dbReference>
<proteinExistence type="predicted"/>
<sequence>MVTNLQKQMEVQALEAQRREEEREKLAEEREKRAEERVKSMVINIHKQVEYQALEAEFREQEIESRAEIRAHAIIWDIERQRYFYEQEQRNLRMAWNQDILTKPKAMKYQRHFSFFMATYMAEAARYRQV</sequence>
<feature type="region of interest" description="Disordered" evidence="1">
    <location>
        <begin position="1"/>
        <end position="33"/>
    </location>
</feature>
<gene>
    <name evidence="2" type="ORF">Tco_0894987</name>
</gene>
<keyword evidence="3" id="KW-1185">Reference proteome</keyword>
<name>A0ABQ5CDC4_9ASTR</name>
<feature type="compositionally biased region" description="Basic and acidic residues" evidence="1">
    <location>
        <begin position="16"/>
        <end position="33"/>
    </location>
</feature>
<comment type="caution">
    <text evidence="2">The sequence shown here is derived from an EMBL/GenBank/DDBJ whole genome shotgun (WGS) entry which is preliminary data.</text>
</comment>
<protein>
    <recommendedName>
        <fullName evidence="4">Meiosis-specific nuclear structural protein 1</fullName>
    </recommendedName>
</protein>
<reference evidence="2" key="2">
    <citation type="submission" date="2022-01" db="EMBL/GenBank/DDBJ databases">
        <authorList>
            <person name="Yamashiro T."/>
            <person name="Shiraishi A."/>
            <person name="Satake H."/>
            <person name="Nakayama K."/>
        </authorList>
    </citation>
    <scope>NUCLEOTIDE SEQUENCE</scope>
</reference>
<evidence type="ECO:0000313" key="3">
    <source>
        <dbReference type="Proteomes" id="UP001151760"/>
    </source>
</evidence>